<proteinExistence type="inferred from homology"/>
<keyword evidence="5" id="KW-0067">ATP-binding</keyword>
<gene>
    <name evidence="7" type="ORF">PCAR00345_LOCUS30614</name>
</gene>
<protein>
    <recommendedName>
        <fullName evidence="6">Carbohydrate kinase PfkB domain-containing protein</fullName>
    </recommendedName>
</protein>
<organism evidence="7">
    <name type="scientific">Chrysotila carterae</name>
    <name type="common">Marine alga</name>
    <name type="synonym">Syracosphaera carterae</name>
    <dbReference type="NCBI Taxonomy" id="13221"/>
    <lineage>
        <taxon>Eukaryota</taxon>
        <taxon>Haptista</taxon>
        <taxon>Haptophyta</taxon>
        <taxon>Prymnesiophyceae</taxon>
        <taxon>Isochrysidales</taxon>
        <taxon>Isochrysidaceae</taxon>
        <taxon>Chrysotila</taxon>
    </lineage>
</organism>
<keyword evidence="2" id="KW-0808">Transferase</keyword>
<dbReference type="Gene3D" id="3.40.1190.20">
    <property type="match status" value="1"/>
</dbReference>
<name>A0A7S4F779_CHRCT</name>
<dbReference type="EMBL" id="HBIZ01047817">
    <property type="protein sequence ID" value="CAE0777975.1"/>
    <property type="molecule type" value="Transcribed_RNA"/>
</dbReference>
<dbReference type="AlphaFoldDB" id="A0A7S4F779"/>
<evidence type="ECO:0000259" key="6">
    <source>
        <dbReference type="Pfam" id="PF00294"/>
    </source>
</evidence>
<dbReference type="PIRSF" id="PIRSF000535">
    <property type="entry name" value="1PFK/6PFK/LacC"/>
    <property type="match status" value="1"/>
</dbReference>
<comment type="similarity">
    <text evidence="1">Belongs to the carbohydrate kinase PfkB family.</text>
</comment>
<dbReference type="PANTHER" id="PTHR46566">
    <property type="entry name" value="1-PHOSPHOFRUCTOKINASE-RELATED"/>
    <property type="match status" value="1"/>
</dbReference>
<evidence type="ECO:0000256" key="3">
    <source>
        <dbReference type="ARBA" id="ARBA00022741"/>
    </source>
</evidence>
<dbReference type="InterPro" id="IPR017583">
    <property type="entry name" value="Tagatose/fructose_Pkinase"/>
</dbReference>
<dbReference type="SUPFAM" id="SSF53613">
    <property type="entry name" value="Ribokinase-like"/>
    <property type="match status" value="1"/>
</dbReference>
<keyword evidence="3" id="KW-0547">Nucleotide-binding</keyword>
<dbReference type="GO" id="GO:0016773">
    <property type="term" value="F:phosphotransferase activity, alcohol group as acceptor"/>
    <property type="evidence" value="ECO:0007669"/>
    <property type="project" value="InterPro"/>
</dbReference>
<evidence type="ECO:0000256" key="1">
    <source>
        <dbReference type="ARBA" id="ARBA00010688"/>
    </source>
</evidence>
<feature type="domain" description="Carbohydrate kinase PfkB" evidence="6">
    <location>
        <begin position="27"/>
        <end position="276"/>
    </location>
</feature>
<reference evidence="7" key="1">
    <citation type="submission" date="2021-01" db="EMBL/GenBank/DDBJ databases">
        <authorList>
            <person name="Corre E."/>
            <person name="Pelletier E."/>
            <person name="Niang G."/>
            <person name="Scheremetjew M."/>
            <person name="Finn R."/>
            <person name="Kale V."/>
            <person name="Holt S."/>
            <person name="Cochrane G."/>
            <person name="Meng A."/>
            <person name="Brown T."/>
            <person name="Cohen L."/>
        </authorList>
    </citation>
    <scope>NUCLEOTIDE SEQUENCE</scope>
    <source>
        <strain evidence="7">CCMP645</strain>
    </source>
</reference>
<dbReference type="GO" id="GO:0005975">
    <property type="term" value="P:carbohydrate metabolic process"/>
    <property type="evidence" value="ECO:0007669"/>
    <property type="project" value="InterPro"/>
</dbReference>
<dbReference type="InterPro" id="IPR029056">
    <property type="entry name" value="Ribokinase-like"/>
</dbReference>
<evidence type="ECO:0000256" key="2">
    <source>
        <dbReference type="ARBA" id="ARBA00022679"/>
    </source>
</evidence>
<sequence>MHPLSLLVVGPNPALQRVLSLPTQLELGSVNRAASLSEYVGGKGQGAALALARWAPGETTLASFLGGDTGRAVEALLSASDLELLTQPTAAPTRICTTLLSPGVAGGTEVIDPSGTVSEMELDALLGQIEERLHTFDALALCGTCPSGAQDIYSRLVSMLAASASGDKCTVLLDGIKQVDEVLNSGRVDVLKINVLEATTLTGTSSAAAAAAVLFAENGALRRRRALLALTDGPKPALLFTSATQGWRLHVPSVEVVNAIGAGDVCTAVFLYHLAKARAQQSGDGGDGGVGEWKGAGAGRAVAGSGQL</sequence>
<dbReference type="InterPro" id="IPR011611">
    <property type="entry name" value="PfkB_dom"/>
</dbReference>
<keyword evidence="4" id="KW-0418">Kinase</keyword>
<dbReference type="GO" id="GO:0016301">
    <property type="term" value="F:kinase activity"/>
    <property type="evidence" value="ECO:0007669"/>
    <property type="project" value="UniProtKB-KW"/>
</dbReference>
<dbReference type="PANTHER" id="PTHR46566:SF2">
    <property type="entry name" value="ATP-DEPENDENT 6-PHOSPHOFRUCTOKINASE ISOZYME 2"/>
    <property type="match status" value="1"/>
</dbReference>
<evidence type="ECO:0000256" key="4">
    <source>
        <dbReference type="ARBA" id="ARBA00022777"/>
    </source>
</evidence>
<dbReference type="GO" id="GO:0005524">
    <property type="term" value="F:ATP binding"/>
    <property type="evidence" value="ECO:0007669"/>
    <property type="project" value="UniProtKB-KW"/>
</dbReference>
<evidence type="ECO:0000256" key="5">
    <source>
        <dbReference type="ARBA" id="ARBA00022840"/>
    </source>
</evidence>
<dbReference type="Pfam" id="PF00294">
    <property type="entry name" value="PfkB"/>
    <property type="match status" value="1"/>
</dbReference>
<evidence type="ECO:0000313" key="7">
    <source>
        <dbReference type="EMBL" id="CAE0777975.1"/>
    </source>
</evidence>
<accession>A0A7S4F779</accession>